<evidence type="ECO:0000256" key="3">
    <source>
        <dbReference type="ARBA" id="ARBA00022801"/>
    </source>
</evidence>
<name>A0A4E9EGB4_GIBZA</name>
<dbReference type="InterPro" id="IPR037171">
    <property type="entry name" value="NagB/RpiA_transferase-like"/>
</dbReference>
<comment type="similarity">
    <text evidence="2 6">Belongs to the glucosamine/galactosamine-6-phosphate isomerase family.</text>
</comment>
<evidence type="ECO:0000256" key="5">
    <source>
        <dbReference type="ARBA" id="ARBA00049961"/>
    </source>
</evidence>
<feature type="region of interest" description="Disordered" evidence="7">
    <location>
        <begin position="283"/>
        <end position="311"/>
    </location>
</feature>
<dbReference type="GO" id="GO:0005829">
    <property type="term" value="C:cytosol"/>
    <property type="evidence" value="ECO:0007669"/>
    <property type="project" value="UniProtKB-ARBA"/>
</dbReference>
<dbReference type="SUPFAM" id="SSF100950">
    <property type="entry name" value="NagB/RpiA/CoA transferase-like"/>
    <property type="match status" value="1"/>
</dbReference>
<accession>A0A4E9EGB4</accession>
<feature type="domain" description="Glucosamine/galactosamine-6-phosphate isomerase" evidence="8">
    <location>
        <begin position="14"/>
        <end position="218"/>
    </location>
</feature>
<dbReference type="Gene3D" id="3.40.50.1360">
    <property type="match status" value="1"/>
</dbReference>
<comment type="catalytic activity">
    <reaction evidence="1 6">
        <text>alpha-D-glucosamine 6-phosphate + H2O = beta-D-fructose 6-phosphate + NH4(+)</text>
        <dbReference type="Rhea" id="RHEA:12172"/>
        <dbReference type="ChEBI" id="CHEBI:15377"/>
        <dbReference type="ChEBI" id="CHEBI:28938"/>
        <dbReference type="ChEBI" id="CHEBI:57634"/>
        <dbReference type="ChEBI" id="CHEBI:75989"/>
        <dbReference type="EC" id="3.5.99.6"/>
    </reaction>
</comment>
<dbReference type="HAMAP" id="MF_01241">
    <property type="entry name" value="GlcN6P_deamin"/>
    <property type="match status" value="1"/>
</dbReference>
<keyword evidence="3 6" id="KW-0378">Hydrolase</keyword>
<proteinExistence type="inferred from homology"/>
<dbReference type="PANTHER" id="PTHR11280">
    <property type="entry name" value="GLUCOSAMINE-6-PHOSPHATE ISOMERASE"/>
    <property type="match status" value="1"/>
</dbReference>
<dbReference type="NCBIfam" id="TIGR00502">
    <property type="entry name" value="nagB"/>
    <property type="match status" value="1"/>
</dbReference>
<dbReference type="PANTHER" id="PTHR11280:SF5">
    <property type="entry name" value="GLUCOSAMINE-6-PHOSPHATE ISOMERASE"/>
    <property type="match status" value="1"/>
</dbReference>
<evidence type="ECO:0000313" key="9">
    <source>
        <dbReference type="EMBL" id="VIO61885.1"/>
    </source>
</evidence>
<reference evidence="9" key="1">
    <citation type="submission" date="2019-04" db="EMBL/GenBank/DDBJ databases">
        <authorList>
            <person name="Melise S."/>
            <person name="Noan J."/>
            <person name="Okalmin O."/>
        </authorList>
    </citation>
    <scope>NUCLEOTIDE SEQUENCE</scope>
    <source>
        <strain evidence="9">FN9</strain>
    </source>
</reference>
<evidence type="ECO:0000259" key="8">
    <source>
        <dbReference type="Pfam" id="PF01182"/>
    </source>
</evidence>
<sequence length="327" mass="36070">MRLVIQEGPLEASNYIAEYIISRILAFNPSEEKPFVLGLPTGSSPIYIYKSLINAYKASRISFRHVVTFNMDEYVGLPRDHPESYCSFMHRHLFEHIDIQPQNIHLLNGNAPNLFVECQEYEDKIKSFGGIELFLGGVGTDGHIAFNEPGSSLSSRTRVKSLAYETRIANARFFDDDIDAVPDMALTVGVQTVMDAREVVIIATGASKALALQQAVEGGVSHLCTLSCLQLHSRSMVVVDEDATLEMKVKTVNVSLMIESFSSITNGLQYFKGVAKTIKQKEFSGQLPPSPTLTADGDDDGDLKPDNMASRISPVTRVRSVTFPTNM</sequence>
<dbReference type="FunFam" id="3.40.50.1360:FF:000002">
    <property type="entry name" value="Glucosamine-6-phosphate deaminase"/>
    <property type="match status" value="1"/>
</dbReference>
<dbReference type="GO" id="GO:0006043">
    <property type="term" value="P:glucosamine catabolic process"/>
    <property type="evidence" value="ECO:0007669"/>
    <property type="project" value="TreeGrafter"/>
</dbReference>
<dbReference type="CDD" id="cd01399">
    <property type="entry name" value="GlcN6P_deaminase"/>
    <property type="match status" value="1"/>
</dbReference>
<organism evidence="9">
    <name type="scientific">Gibberella zeae</name>
    <name type="common">Wheat head blight fungus</name>
    <name type="synonym">Fusarium graminearum</name>
    <dbReference type="NCBI Taxonomy" id="5518"/>
    <lineage>
        <taxon>Eukaryota</taxon>
        <taxon>Fungi</taxon>
        <taxon>Dikarya</taxon>
        <taxon>Ascomycota</taxon>
        <taxon>Pezizomycotina</taxon>
        <taxon>Sordariomycetes</taxon>
        <taxon>Hypocreomycetidae</taxon>
        <taxon>Hypocreales</taxon>
        <taxon>Nectriaceae</taxon>
        <taxon>Fusarium</taxon>
    </lineage>
</organism>
<dbReference type="InterPro" id="IPR018321">
    <property type="entry name" value="Glucosamine6P_isomerase_CS"/>
</dbReference>
<dbReference type="GO" id="GO:0042802">
    <property type="term" value="F:identical protein binding"/>
    <property type="evidence" value="ECO:0007669"/>
    <property type="project" value="TreeGrafter"/>
</dbReference>
<dbReference type="PROSITE" id="PS01161">
    <property type="entry name" value="GLC_GALNAC_ISOMERASE"/>
    <property type="match status" value="1"/>
</dbReference>
<evidence type="ECO:0000256" key="2">
    <source>
        <dbReference type="ARBA" id="ARBA00005526"/>
    </source>
</evidence>
<dbReference type="AlphaFoldDB" id="A0A4E9EGB4"/>
<dbReference type="Pfam" id="PF01182">
    <property type="entry name" value="Glucosamine_iso"/>
    <property type="match status" value="1"/>
</dbReference>
<gene>
    <name evidence="9" type="ORF">FUG_LOCUS456614</name>
</gene>
<evidence type="ECO:0000256" key="6">
    <source>
        <dbReference type="RuleBase" id="RU361197"/>
    </source>
</evidence>
<dbReference type="GO" id="GO:0006046">
    <property type="term" value="P:N-acetylglucosamine catabolic process"/>
    <property type="evidence" value="ECO:0007669"/>
    <property type="project" value="TreeGrafter"/>
</dbReference>
<dbReference type="EMBL" id="CAAKMV010000154">
    <property type="protein sequence ID" value="VIO61885.1"/>
    <property type="molecule type" value="Genomic_DNA"/>
</dbReference>
<dbReference type="InterPro" id="IPR006148">
    <property type="entry name" value="Glc/Gal-6P_isomerase"/>
</dbReference>
<protein>
    <recommendedName>
        <fullName evidence="6">Glucosamine-6-phosphate isomerase</fullName>
        <ecNumber evidence="6">3.5.99.6</ecNumber>
    </recommendedName>
    <alternativeName>
        <fullName evidence="6">Glucosamine-6-phosphate isomerase</fullName>
    </alternativeName>
</protein>
<keyword evidence="4 6" id="KW-0119">Carbohydrate metabolism</keyword>
<evidence type="ECO:0000256" key="1">
    <source>
        <dbReference type="ARBA" id="ARBA00000644"/>
    </source>
</evidence>
<evidence type="ECO:0000256" key="7">
    <source>
        <dbReference type="SAM" id="MobiDB-lite"/>
    </source>
</evidence>
<evidence type="ECO:0000256" key="4">
    <source>
        <dbReference type="ARBA" id="ARBA00023277"/>
    </source>
</evidence>
<dbReference type="GO" id="GO:0005975">
    <property type="term" value="P:carbohydrate metabolic process"/>
    <property type="evidence" value="ECO:0007669"/>
    <property type="project" value="InterPro"/>
</dbReference>
<dbReference type="InterPro" id="IPR004547">
    <property type="entry name" value="Glucosamine6P_isomerase"/>
</dbReference>
<dbReference type="GO" id="GO:0019262">
    <property type="term" value="P:N-acetylneuraminate catabolic process"/>
    <property type="evidence" value="ECO:0007669"/>
    <property type="project" value="TreeGrafter"/>
</dbReference>
<dbReference type="GO" id="GO:0004342">
    <property type="term" value="F:glucosamine-6-phosphate deaminase activity"/>
    <property type="evidence" value="ECO:0007669"/>
    <property type="project" value="UniProtKB-UniRule"/>
</dbReference>
<dbReference type="EC" id="3.5.99.6" evidence="6"/>
<comment type="function">
    <text evidence="5">Catalyzes the reversible conversion of alpha-D-glucosamine 6-phosphate (GlcN-6P) into beta-D-fructose 6-phosphate (Fru-6P) and ammonium ion, a regulatory reaction step in de novo uridine diphosphate-N-acetyl-alpha-D-glucosamine (UDP-GlcNAc) biosynthesis via hexosamine pathway.</text>
</comment>